<proteinExistence type="predicted"/>
<reference evidence="2 3" key="1">
    <citation type="submission" date="2017-01" db="EMBL/GenBank/DDBJ databases">
        <title>Complete genome of Lacinutrix venerupis DOK2-8 isolated from seawater in Dokdo.</title>
        <authorList>
            <person name="Chi W.-J."/>
            <person name="Kim J.H."/>
        </authorList>
    </citation>
    <scope>NUCLEOTIDE SEQUENCE [LARGE SCALE GENOMIC DNA]</scope>
    <source>
        <strain evidence="2 3">DOK2-8</strain>
    </source>
</reference>
<organism evidence="2 3">
    <name type="scientific">Lacinutrix venerupis</name>
    <dbReference type="NCBI Taxonomy" id="1486034"/>
    <lineage>
        <taxon>Bacteria</taxon>
        <taxon>Pseudomonadati</taxon>
        <taxon>Bacteroidota</taxon>
        <taxon>Flavobacteriia</taxon>
        <taxon>Flavobacteriales</taxon>
        <taxon>Flavobacteriaceae</taxon>
        <taxon>Lacinutrix</taxon>
    </lineage>
</organism>
<feature type="domain" description="Lipid/polyisoprenoid-binding YceI-like" evidence="1">
    <location>
        <begin position="43"/>
        <end position="209"/>
    </location>
</feature>
<gene>
    <name evidence="2" type="ORF">BWR22_11275</name>
</gene>
<name>A0AAC9LMH7_9FLAO</name>
<dbReference type="PROSITE" id="PS51257">
    <property type="entry name" value="PROKAR_LIPOPROTEIN"/>
    <property type="match status" value="1"/>
</dbReference>
<protein>
    <recommendedName>
        <fullName evidence="1">Lipid/polyisoprenoid-binding YceI-like domain-containing protein</fullName>
    </recommendedName>
</protein>
<evidence type="ECO:0000259" key="1">
    <source>
        <dbReference type="SMART" id="SM00867"/>
    </source>
</evidence>
<dbReference type="PANTHER" id="PTHR34406">
    <property type="entry name" value="PROTEIN YCEI"/>
    <property type="match status" value="1"/>
</dbReference>
<sequence>MKKQVLNIFTVLALGLTVIGCKSEKKTETSEAKEVVEVAVEAKYKAIPEESMVMWEANKIVGGHTGTINVSNGVATTKGDQLVGGNFIFDINSLACTDIEDEGKNANLIKHLKSADFFEAETHPNASFEITSVEGNNVSGNLMLKGIKKNITVPVNVVTTEDMMTITSDEFTIDRTEFNIKYNSGKFAENLGDKMINDNVKLKISIKAKKA</sequence>
<dbReference type="KEGG" id="lvn:BWR22_11275"/>
<dbReference type="Proteomes" id="UP000187506">
    <property type="component" value="Chromosome"/>
</dbReference>
<dbReference type="SUPFAM" id="SSF101874">
    <property type="entry name" value="YceI-like"/>
    <property type="match status" value="1"/>
</dbReference>
<dbReference type="PANTHER" id="PTHR34406:SF1">
    <property type="entry name" value="PROTEIN YCEI"/>
    <property type="match status" value="1"/>
</dbReference>
<evidence type="ECO:0000313" key="3">
    <source>
        <dbReference type="Proteomes" id="UP000187506"/>
    </source>
</evidence>
<dbReference type="AlphaFoldDB" id="A0AAC9LMH7"/>
<dbReference type="SMART" id="SM00867">
    <property type="entry name" value="YceI"/>
    <property type="match status" value="1"/>
</dbReference>
<dbReference type="InterPro" id="IPR007372">
    <property type="entry name" value="Lipid/polyisoprenoid-bd_YceI"/>
</dbReference>
<dbReference type="EMBL" id="CP019352">
    <property type="protein sequence ID" value="APY00869.1"/>
    <property type="molecule type" value="Genomic_DNA"/>
</dbReference>
<accession>A0AAC9LMH7</accession>
<evidence type="ECO:0000313" key="2">
    <source>
        <dbReference type="EMBL" id="APY00869.1"/>
    </source>
</evidence>
<dbReference type="InterPro" id="IPR036761">
    <property type="entry name" value="TTHA0802/YceI-like_sf"/>
</dbReference>
<dbReference type="Pfam" id="PF04264">
    <property type="entry name" value="YceI"/>
    <property type="match status" value="1"/>
</dbReference>
<keyword evidence="3" id="KW-1185">Reference proteome</keyword>
<dbReference type="RefSeq" id="WP_076733773.1">
    <property type="nucleotide sequence ID" value="NZ_CP019352.1"/>
</dbReference>
<dbReference type="Gene3D" id="2.40.128.110">
    <property type="entry name" value="Lipid/polyisoprenoid-binding, YceI-like"/>
    <property type="match status" value="1"/>
</dbReference>